<protein>
    <submittedName>
        <fullName evidence="1">Phosphomethylpyrimidine synthase ThiC</fullName>
    </submittedName>
</protein>
<name>A0ABU9GUM9_9GAMM</name>
<evidence type="ECO:0000313" key="2">
    <source>
        <dbReference type="Proteomes" id="UP001369082"/>
    </source>
</evidence>
<feature type="non-terminal residue" evidence="1">
    <location>
        <position position="72"/>
    </location>
</feature>
<dbReference type="EMBL" id="JBAKAZ010000340">
    <property type="protein sequence ID" value="MEL0631028.1"/>
    <property type="molecule type" value="Genomic_DNA"/>
</dbReference>
<gene>
    <name evidence="1" type="ORF">V6256_15770</name>
</gene>
<reference evidence="1 2" key="1">
    <citation type="submission" date="2024-02" db="EMBL/GenBank/DDBJ databases">
        <title>Bacteria isolated from the canopy kelp, Nereocystis luetkeana.</title>
        <authorList>
            <person name="Pfister C.A."/>
            <person name="Younker I.T."/>
            <person name="Light S.H."/>
        </authorList>
    </citation>
    <scope>NUCLEOTIDE SEQUENCE [LARGE SCALE GENOMIC DNA]</scope>
    <source>
        <strain evidence="1 2">TI.1.05</strain>
    </source>
</reference>
<dbReference type="Proteomes" id="UP001369082">
    <property type="component" value="Unassembled WGS sequence"/>
</dbReference>
<evidence type="ECO:0000313" key="1">
    <source>
        <dbReference type="EMBL" id="MEL0631028.1"/>
    </source>
</evidence>
<feature type="non-terminal residue" evidence="1">
    <location>
        <position position="1"/>
    </location>
</feature>
<proteinExistence type="predicted"/>
<sequence length="72" mass="8402">RLRESWITAREDVETLDNVTSYFAQERLADESLNELRFAYLPKPLRAKTGQCVTQLHFARQGIITPEMEYIA</sequence>
<comment type="caution">
    <text evidence="1">The sequence shown here is derived from an EMBL/GenBank/DDBJ whole genome shotgun (WGS) entry which is preliminary data.</text>
</comment>
<keyword evidence="2" id="KW-1185">Reference proteome</keyword>
<accession>A0ABU9GUM9</accession>
<organism evidence="1 2">
    <name type="scientific">Psychromonas aquatilis</name>
    <dbReference type="NCBI Taxonomy" id="2005072"/>
    <lineage>
        <taxon>Bacteria</taxon>
        <taxon>Pseudomonadati</taxon>
        <taxon>Pseudomonadota</taxon>
        <taxon>Gammaproteobacteria</taxon>
        <taxon>Alteromonadales</taxon>
        <taxon>Psychromonadaceae</taxon>
        <taxon>Psychromonas</taxon>
    </lineage>
</organism>